<evidence type="ECO:0000313" key="3">
    <source>
        <dbReference type="Proteomes" id="UP000267908"/>
    </source>
</evidence>
<dbReference type="EMBL" id="RBQG01000063">
    <property type="protein sequence ID" value="RMP17220.1"/>
    <property type="molecule type" value="Genomic_DNA"/>
</dbReference>
<organism evidence="2 4">
    <name type="scientific">Pseudomonas syringae pv. delphinii</name>
    <dbReference type="NCBI Taxonomy" id="192088"/>
    <lineage>
        <taxon>Bacteria</taxon>
        <taxon>Pseudomonadati</taxon>
        <taxon>Pseudomonadota</taxon>
        <taxon>Gammaproteobacteria</taxon>
        <taxon>Pseudomonadales</taxon>
        <taxon>Pseudomonadaceae</taxon>
        <taxon>Pseudomonas</taxon>
    </lineage>
</organism>
<reference evidence="3 4" key="1">
    <citation type="submission" date="2018-08" db="EMBL/GenBank/DDBJ databases">
        <title>Recombination of ecologically and evolutionarily significant loci maintains genetic cohesion in the Pseudomonas syringae species complex.</title>
        <authorList>
            <person name="Dillon M."/>
            <person name="Thakur S."/>
            <person name="Almeida R.N.D."/>
            <person name="Weir B.S."/>
            <person name="Guttman D.S."/>
        </authorList>
    </citation>
    <scope>NUCLEOTIDE SEQUENCE [LARGE SCALE GENOMIC DNA]</scope>
    <source>
        <strain evidence="2 4">ICMP 13052</strain>
        <strain evidence="1 3">ICMP 4330</strain>
    </source>
</reference>
<protein>
    <submittedName>
        <fullName evidence="2">Abi-like protein 1</fullName>
    </submittedName>
</protein>
<dbReference type="RefSeq" id="WP_044420174.1">
    <property type="nucleotide sequence ID" value="NZ_LJQH01000041.1"/>
</dbReference>
<name>A0A0P9Q153_9PSED</name>
<evidence type="ECO:0000313" key="2">
    <source>
        <dbReference type="EMBL" id="RMQ26254.1"/>
    </source>
</evidence>
<gene>
    <name evidence="2" type="ORF">ALQ08_102744</name>
    <name evidence="1" type="ORF">ALQ28_03904</name>
</gene>
<dbReference type="EMBL" id="RBRA01000090">
    <property type="protein sequence ID" value="RMQ26254.1"/>
    <property type="molecule type" value="Genomic_DNA"/>
</dbReference>
<dbReference type="Proteomes" id="UP000269044">
    <property type="component" value="Unassembled WGS sequence"/>
</dbReference>
<dbReference type="Proteomes" id="UP000267908">
    <property type="component" value="Unassembled WGS sequence"/>
</dbReference>
<dbReference type="AlphaFoldDB" id="A0A0P9Q153"/>
<accession>A0A0P9Q153</accession>
<comment type="caution">
    <text evidence="2">The sequence shown here is derived from an EMBL/GenBank/DDBJ whole genome shotgun (WGS) entry which is preliminary data.</text>
</comment>
<evidence type="ECO:0000313" key="1">
    <source>
        <dbReference type="EMBL" id="RMP17220.1"/>
    </source>
</evidence>
<evidence type="ECO:0000313" key="4">
    <source>
        <dbReference type="Proteomes" id="UP000269044"/>
    </source>
</evidence>
<proteinExistence type="predicted"/>
<sequence>MPHTIQYRPWLINELISSHRIASYSKVFSTQNDAELVGAYLWNSHVCAALYPLLSAAEVTLRNSVDAALTADLGKFWWKKGTLRYKSFTPGTAQASYPVDFLAGNFLSAFKAAQKERSKRTGRHFNGTPDHHEIVSKTDFSTWEFILENEYMGDNLIWPKNLGTVFRGAWPTTAAAKMLAQCKDRVSLVRNFRNRVFHHEPAWKRFGVLNEQQAVVHLHEKIGKIIELISWLSPEKIDLLDKSGVIRTAYRACSVAEIERFKYQAKTSTINSMSKLLKVADAASVSNEVVKIAIYGKRKAVYIMQPA</sequence>